<feature type="transmembrane region" description="Helical" evidence="8">
    <location>
        <begin position="91"/>
        <end position="113"/>
    </location>
</feature>
<evidence type="ECO:0000256" key="6">
    <source>
        <dbReference type="PIRSR" id="PIRSR000169-1"/>
    </source>
</evidence>
<keyword evidence="3 8" id="KW-0812">Transmembrane</keyword>
<dbReference type="PANTHER" id="PTHR38689:SF1">
    <property type="entry name" value="SUCCINATE DEHYDROGENASE HYDROPHOBIC MEMBRANE ANCHOR SUBUNIT"/>
    <property type="match status" value="1"/>
</dbReference>
<keyword evidence="4 8" id="KW-1133">Transmembrane helix</keyword>
<evidence type="ECO:0000256" key="1">
    <source>
        <dbReference type="ARBA" id="ARBA00004050"/>
    </source>
</evidence>
<protein>
    <recommendedName>
        <fullName evidence="5">Succinate dehydrogenase hydrophobic membrane anchor subunit</fullName>
    </recommendedName>
</protein>
<dbReference type="EMBL" id="AP028961">
    <property type="protein sequence ID" value="BET44429.1"/>
    <property type="molecule type" value="Genomic_DNA"/>
</dbReference>
<reference evidence="9" key="2">
    <citation type="submission" date="2023-10" db="EMBL/GenBank/DDBJ databases">
        <authorList>
            <person name="Koga R."/>
            <person name="Fukatsu T."/>
        </authorList>
    </citation>
    <scope>NUCLEOTIDE SEQUENCE</scope>
    <source>
        <strain evidence="9">Kw-01</strain>
    </source>
</reference>
<dbReference type="GO" id="GO:0017004">
    <property type="term" value="P:cytochrome complex assembly"/>
    <property type="evidence" value="ECO:0007669"/>
    <property type="project" value="TreeGrafter"/>
</dbReference>
<dbReference type="GO" id="GO:0005886">
    <property type="term" value="C:plasma membrane"/>
    <property type="evidence" value="ECO:0007669"/>
    <property type="project" value="UniProtKB-SubCell"/>
</dbReference>
<dbReference type="SUPFAM" id="SSF81343">
    <property type="entry name" value="Fumarate reductase respiratory complex transmembrane subunits"/>
    <property type="match status" value="1"/>
</dbReference>
<evidence type="ECO:0000256" key="2">
    <source>
        <dbReference type="ARBA" id="ARBA00004141"/>
    </source>
</evidence>
<gene>
    <name evidence="9" type="primary">sdhD</name>
    <name evidence="9" type="ORF">ACHINZ_0990</name>
</gene>
<keyword evidence="5" id="KW-0816">Tricarboxylic acid cycle</keyword>
<feature type="transmembrane region" description="Helical" evidence="8">
    <location>
        <begin position="45"/>
        <end position="70"/>
    </location>
</feature>
<comment type="subcellular location">
    <subcellularLocation>
        <location evidence="5">Cell inner membrane</location>
        <topology evidence="5">Multi-pass membrane protein</topology>
    </subcellularLocation>
    <subcellularLocation>
        <location evidence="2">Membrane</location>
        <topology evidence="2">Multi-pass membrane protein</topology>
    </subcellularLocation>
</comment>
<comment type="function">
    <text evidence="1 5">Membrane-anchoring subunit of succinate dehydrogenase (SDH).</text>
</comment>
<evidence type="ECO:0000256" key="3">
    <source>
        <dbReference type="ARBA" id="ARBA00022692"/>
    </source>
</evidence>
<dbReference type="InterPro" id="IPR034804">
    <property type="entry name" value="SQR/QFR_C/D"/>
</dbReference>
<feature type="binding site" description="axial binding residue" evidence="7">
    <location>
        <position position="71"/>
    </location>
    <ligand>
        <name>heme</name>
        <dbReference type="ChEBI" id="CHEBI:30413"/>
        <note>ligand shared with second transmembrane subunit</note>
    </ligand>
    <ligandPart>
        <name>Fe</name>
        <dbReference type="ChEBI" id="CHEBI:18248"/>
    </ligandPart>
</feature>
<organism evidence="9">
    <name type="scientific">Candidatus Aschnera chinzeii</name>
    <dbReference type="NCBI Taxonomy" id="1485666"/>
    <lineage>
        <taxon>Bacteria</taxon>
        <taxon>Pseudomonadati</taxon>
        <taxon>Pseudomonadota</taxon>
        <taxon>Gammaproteobacteria</taxon>
        <taxon>Enterobacterales</taxon>
        <taxon>Enterobacteriaceae</taxon>
        <taxon>Candidatus Aschnera</taxon>
    </lineage>
</organism>
<dbReference type="GO" id="GO:0006099">
    <property type="term" value="P:tricarboxylic acid cycle"/>
    <property type="evidence" value="ECO:0007669"/>
    <property type="project" value="UniProtKB-UniRule"/>
</dbReference>
<dbReference type="GO" id="GO:0009055">
    <property type="term" value="F:electron transfer activity"/>
    <property type="evidence" value="ECO:0007669"/>
    <property type="project" value="TreeGrafter"/>
</dbReference>
<dbReference type="PANTHER" id="PTHR38689">
    <property type="entry name" value="SUCCINATE DEHYDROGENASE HYDROPHOBIC MEMBRANE ANCHOR SUBUNIT"/>
    <property type="match status" value="1"/>
</dbReference>
<keyword evidence="5" id="KW-0997">Cell inner membrane</keyword>
<keyword evidence="7" id="KW-0408">Iron</keyword>
<evidence type="ECO:0000256" key="5">
    <source>
        <dbReference type="PIRNR" id="PIRNR000169"/>
    </source>
</evidence>
<dbReference type="GO" id="GO:0046872">
    <property type="term" value="F:metal ion binding"/>
    <property type="evidence" value="ECO:0007669"/>
    <property type="project" value="UniProtKB-KW"/>
</dbReference>
<evidence type="ECO:0000256" key="4">
    <source>
        <dbReference type="ARBA" id="ARBA00022989"/>
    </source>
</evidence>
<accession>A0AAT9G3Y5</accession>
<proteinExistence type="predicted"/>
<comment type="cofactor">
    <cofactor evidence="7">
        <name>heme</name>
        <dbReference type="ChEBI" id="CHEBI:30413"/>
    </cofactor>
    <text evidence="7">The heme is bound between the two transmembrane subunits.</text>
</comment>
<dbReference type="GO" id="GO:0020037">
    <property type="term" value="F:heme binding"/>
    <property type="evidence" value="ECO:0007669"/>
    <property type="project" value="InterPro"/>
</dbReference>
<evidence type="ECO:0000256" key="8">
    <source>
        <dbReference type="SAM" id="Phobius"/>
    </source>
</evidence>
<keyword evidence="7" id="KW-0479">Metal-binding</keyword>
<keyword evidence="7" id="KW-0349">Heme</keyword>
<keyword evidence="5" id="KW-1003">Cell membrane</keyword>
<sequence length="115" mass="13432">MVTHTIKSNSNSGIHYWLILRITAIIIALYICYVVGYFINRDINYIIWCTFFSYIFTKLFTIITLFAVVLHLWIGLWQVLTDYIKVTIIKLILYCFVILVLLSYVIFGVIVVLGV</sequence>
<dbReference type="Gene3D" id="1.20.1300.10">
    <property type="entry name" value="Fumarate reductase/succinate dehydrogenase, transmembrane subunit"/>
    <property type="match status" value="1"/>
</dbReference>
<keyword evidence="5" id="KW-0813">Transport</keyword>
<evidence type="ECO:0000256" key="7">
    <source>
        <dbReference type="PIRSR" id="PIRSR000169-2"/>
    </source>
</evidence>
<keyword evidence="5" id="KW-0249">Electron transport</keyword>
<feature type="transmembrane region" description="Helical" evidence="8">
    <location>
        <begin position="16"/>
        <end position="39"/>
    </location>
</feature>
<reference evidence="9" key="1">
    <citation type="journal article" date="2023" name="Front. Microbiol.">
        <title>Genome analysis of Candidatus Aschnera chinzeii, the bacterial endosymbiont of the blood-sucking bat fly Penicillidia jenynsii (Insecta: Diptera: Nycteribiidae).</title>
        <authorList>
            <person name="Koga R."/>
            <person name="Moriyama M."/>
            <person name="Nozaki T."/>
            <person name="Fukatsu T."/>
        </authorList>
    </citation>
    <scope>NUCLEOTIDE SEQUENCE</scope>
    <source>
        <strain evidence="9">Kw-01</strain>
    </source>
</reference>
<comment type="pathway">
    <text evidence="5">Carbohydrate metabolism; tricarboxylic acid cycle.</text>
</comment>
<name>A0AAT9G3Y5_9ENTR</name>
<keyword evidence="5 8" id="KW-0472">Membrane</keyword>
<dbReference type="AlphaFoldDB" id="A0AAT9G3Y5"/>
<dbReference type="PIRSF" id="PIRSF000169">
    <property type="entry name" value="SDH_D"/>
    <property type="match status" value="1"/>
</dbReference>
<dbReference type="InterPro" id="IPR014312">
    <property type="entry name" value="Succ_DH_anchor"/>
</dbReference>
<feature type="binding site" evidence="6">
    <location>
        <position position="83"/>
    </location>
    <ligand>
        <name>a ubiquinone</name>
        <dbReference type="ChEBI" id="CHEBI:16389"/>
    </ligand>
</feature>
<evidence type="ECO:0000313" key="9">
    <source>
        <dbReference type="EMBL" id="BET44429.1"/>
    </source>
</evidence>
<dbReference type="NCBIfam" id="TIGR02968">
    <property type="entry name" value="succ_dehyd_anc"/>
    <property type="match status" value="1"/>
</dbReference>